<gene>
    <name evidence="2" type="ORF">ACFFIZ_20265</name>
</gene>
<comment type="caution">
    <text evidence="2">The sequence shown here is derived from an EMBL/GenBank/DDBJ whole genome shotgun (WGS) entry which is preliminary data.</text>
</comment>
<keyword evidence="1" id="KW-0732">Signal</keyword>
<name>A0ABV6CPB1_9RHOB</name>
<feature type="chain" id="PRO_5046987885" description="EF hand" evidence="1">
    <location>
        <begin position="26"/>
        <end position="188"/>
    </location>
</feature>
<proteinExistence type="predicted"/>
<protein>
    <recommendedName>
        <fullName evidence="4">EF hand</fullName>
    </recommendedName>
</protein>
<sequence>MIIDIKKLMGSAAIIAALAATPAVAQEADWDVDGDSMLSAEEFADGFRERAIFSNWDQDSDGLISDNEFTGGVYNSYDLDDSDGLDEAEYGVVDDGAPGYWNAGVTSADYEAWDIDGDGVVLSNEFADGFSEVGLLGEWDVDRDGALNEEEFTTGVYDRYDEDDTGIIEEPELTDIGDDMGDEGFWDV</sequence>
<dbReference type="PROSITE" id="PS00018">
    <property type="entry name" value="EF_HAND_1"/>
    <property type="match status" value="2"/>
</dbReference>
<dbReference type="SUPFAM" id="SSF47473">
    <property type="entry name" value="EF-hand"/>
    <property type="match status" value="1"/>
</dbReference>
<feature type="signal peptide" evidence="1">
    <location>
        <begin position="1"/>
        <end position="25"/>
    </location>
</feature>
<evidence type="ECO:0000313" key="3">
    <source>
        <dbReference type="Proteomes" id="UP001589795"/>
    </source>
</evidence>
<keyword evidence="3" id="KW-1185">Reference proteome</keyword>
<dbReference type="RefSeq" id="WP_265508702.1">
    <property type="nucleotide sequence ID" value="NZ_JAOTBE010000102.1"/>
</dbReference>
<dbReference type="Proteomes" id="UP001589795">
    <property type="component" value="Unassembled WGS sequence"/>
</dbReference>
<organism evidence="2 3">
    <name type="scientific">Paracoccus rhizosphaerae</name>
    <dbReference type="NCBI Taxonomy" id="1133347"/>
    <lineage>
        <taxon>Bacteria</taxon>
        <taxon>Pseudomonadati</taxon>
        <taxon>Pseudomonadota</taxon>
        <taxon>Alphaproteobacteria</taxon>
        <taxon>Rhodobacterales</taxon>
        <taxon>Paracoccaceae</taxon>
        <taxon>Paracoccus</taxon>
    </lineage>
</organism>
<dbReference type="EMBL" id="JBHLWQ010000197">
    <property type="protein sequence ID" value="MFC0202578.1"/>
    <property type="molecule type" value="Genomic_DNA"/>
</dbReference>
<dbReference type="Gene3D" id="1.10.238.10">
    <property type="entry name" value="EF-hand"/>
    <property type="match status" value="2"/>
</dbReference>
<evidence type="ECO:0000256" key="1">
    <source>
        <dbReference type="SAM" id="SignalP"/>
    </source>
</evidence>
<evidence type="ECO:0008006" key="4">
    <source>
        <dbReference type="Google" id="ProtNLM"/>
    </source>
</evidence>
<accession>A0ABV6CPB1</accession>
<dbReference type="InterPro" id="IPR011992">
    <property type="entry name" value="EF-hand-dom_pair"/>
</dbReference>
<evidence type="ECO:0000313" key="2">
    <source>
        <dbReference type="EMBL" id="MFC0202578.1"/>
    </source>
</evidence>
<reference evidence="2 3" key="1">
    <citation type="submission" date="2024-09" db="EMBL/GenBank/DDBJ databases">
        <authorList>
            <person name="Sun Q."/>
            <person name="Mori K."/>
        </authorList>
    </citation>
    <scope>NUCLEOTIDE SEQUENCE [LARGE SCALE GENOMIC DNA]</scope>
    <source>
        <strain evidence="2 3">CCM 7904</strain>
    </source>
</reference>
<dbReference type="InterPro" id="IPR018247">
    <property type="entry name" value="EF_Hand_1_Ca_BS"/>
</dbReference>